<dbReference type="Proteomes" id="UP000011729">
    <property type="component" value="Chromosome"/>
</dbReference>
<feature type="domain" description="N-acetyltransferase" evidence="1">
    <location>
        <begin position="20"/>
        <end position="166"/>
    </location>
</feature>
<dbReference type="RefSeq" id="WP_015398377.1">
    <property type="nucleotide sequence ID" value="NC_020300.1"/>
</dbReference>
<dbReference type="SUPFAM" id="SSF55729">
    <property type="entry name" value="Acyl-CoA N-acyltransferases (Nat)"/>
    <property type="match status" value="1"/>
</dbReference>
<name>M1NU97_BARAA</name>
<dbReference type="InterPro" id="IPR016181">
    <property type="entry name" value="Acyl_CoA_acyltransferase"/>
</dbReference>
<dbReference type="EMBL" id="CP003123">
    <property type="protein sequence ID" value="AGF74873.1"/>
    <property type="molecule type" value="Genomic_DNA"/>
</dbReference>
<gene>
    <name evidence="2" type="ordered locus">BAnh1_10030</name>
</gene>
<sequence>MGFLTVMNMVRFQAKNGTFFTLASEQEADGFHRENLLDSVLGKGRKRKSSEFLRCGRFAADGLSFIVKNASGELVGSVRLWHVTFHKGKNGTQNALLLGPLAISSQYSGIGIGSVLMWHAIESAKRLGHGAILLVGDSEFYARFGFSSRLTENLAMPGPYEKHRFQALELIPRYLTSCHGVVTPSGELRDSGCLQPHKVA</sequence>
<protein>
    <submittedName>
        <fullName evidence="2">Acetyltransferase</fullName>
    </submittedName>
</protein>
<evidence type="ECO:0000313" key="3">
    <source>
        <dbReference type="Proteomes" id="UP000011729"/>
    </source>
</evidence>
<accession>M1NU97</accession>
<dbReference type="InterPro" id="IPR000182">
    <property type="entry name" value="GNAT_dom"/>
</dbReference>
<dbReference type="GO" id="GO:0016747">
    <property type="term" value="F:acyltransferase activity, transferring groups other than amino-acyl groups"/>
    <property type="evidence" value="ECO:0007669"/>
    <property type="project" value="InterPro"/>
</dbReference>
<dbReference type="Pfam" id="PF00583">
    <property type="entry name" value="Acetyltransf_1"/>
    <property type="match status" value="1"/>
</dbReference>
<dbReference type="PROSITE" id="PS51186">
    <property type="entry name" value="GNAT"/>
    <property type="match status" value="1"/>
</dbReference>
<dbReference type="STRING" id="1094489.BAnh1_10030"/>
<keyword evidence="2" id="KW-0808">Transferase</keyword>
<dbReference type="CDD" id="cd04301">
    <property type="entry name" value="NAT_SF"/>
    <property type="match status" value="1"/>
</dbReference>
<dbReference type="AlphaFoldDB" id="M1NU97"/>
<evidence type="ECO:0000259" key="1">
    <source>
        <dbReference type="PROSITE" id="PS51186"/>
    </source>
</evidence>
<evidence type="ECO:0000313" key="2">
    <source>
        <dbReference type="EMBL" id="AGF74873.1"/>
    </source>
</evidence>
<dbReference type="HOGENOM" id="CLU_081840_0_1_5"/>
<organism evidence="2 3">
    <name type="scientific">Bartonella australis (strain Aust/NH1)</name>
    <dbReference type="NCBI Taxonomy" id="1094489"/>
    <lineage>
        <taxon>Bacteria</taxon>
        <taxon>Pseudomonadati</taxon>
        <taxon>Pseudomonadota</taxon>
        <taxon>Alphaproteobacteria</taxon>
        <taxon>Hyphomicrobiales</taxon>
        <taxon>Bartonellaceae</taxon>
        <taxon>Bartonella</taxon>
    </lineage>
</organism>
<dbReference type="PATRIC" id="fig|1094489.3.peg.1232"/>
<dbReference type="KEGG" id="baus:BAnh1_10030"/>
<keyword evidence="3" id="KW-1185">Reference proteome</keyword>
<dbReference type="eggNOG" id="COG3153">
    <property type="taxonomic scope" value="Bacteria"/>
</dbReference>
<reference evidence="2 3" key="1">
    <citation type="journal article" date="2013" name="PLoS Genet.">
        <title>A gene transfer agent and a dynamic repertoire of secretion systems hold the keys to the explosive radiation of the emerging pathogen Bartonella.</title>
        <authorList>
            <person name="Guy L."/>
            <person name="Nystedt B."/>
            <person name="Toft C."/>
            <person name="Zaremba-Niedzwiedzka K."/>
            <person name="Berglund E.C."/>
            <person name="Granberg F."/>
            <person name="Naslund K."/>
            <person name="Eriksson A.S."/>
            <person name="Andersson S.G."/>
        </authorList>
    </citation>
    <scope>NUCLEOTIDE SEQUENCE [LARGE SCALE GENOMIC DNA]</scope>
    <source>
        <strain evidence="2 3">Aust/NH1</strain>
    </source>
</reference>
<proteinExistence type="predicted"/>
<dbReference type="Gene3D" id="3.40.630.30">
    <property type="match status" value="1"/>
</dbReference>